<dbReference type="AlphaFoldDB" id="A0A8J4DHF4"/>
<dbReference type="Gene3D" id="1.10.287.130">
    <property type="match status" value="1"/>
</dbReference>
<keyword evidence="4" id="KW-0472">Membrane</keyword>
<accession>A0A8J4DHF4</accession>
<evidence type="ECO:0000313" key="5">
    <source>
        <dbReference type="EMBL" id="GIJ01811.1"/>
    </source>
</evidence>
<dbReference type="InterPro" id="IPR003661">
    <property type="entry name" value="HisK_dim/P_dom"/>
</dbReference>
<dbReference type="Proteomes" id="UP000652013">
    <property type="component" value="Unassembled WGS sequence"/>
</dbReference>
<organism evidence="5 6">
    <name type="scientific">Spirilliplanes yamanashiensis</name>
    <dbReference type="NCBI Taxonomy" id="42233"/>
    <lineage>
        <taxon>Bacteria</taxon>
        <taxon>Bacillati</taxon>
        <taxon>Actinomycetota</taxon>
        <taxon>Actinomycetes</taxon>
        <taxon>Micromonosporales</taxon>
        <taxon>Micromonosporaceae</taxon>
        <taxon>Spirilliplanes</taxon>
    </lineage>
</organism>
<proteinExistence type="predicted"/>
<dbReference type="SUPFAM" id="SSF47384">
    <property type="entry name" value="Homodimeric domain of signal transducing histidine kinase"/>
    <property type="match status" value="1"/>
</dbReference>
<dbReference type="InterPro" id="IPR006311">
    <property type="entry name" value="TAT_signal"/>
</dbReference>
<dbReference type="PROSITE" id="PS51318">
    <property type="entry name" value="TAT"/>
    <property type="match status" value="1"/>
</dbReference>
<gene>
    <name evidence="5" type="ORF">Sya03_11630</name>
</gene>
<keyword evidence="4" id="KW-1133">Transmembrane helix</keyword>
<dbReference type="RefSeq" id="WP_203937137.1">
    <property type="nucleotide sequence ID" value="NZ_BAAAGJ010000005.1"/>
</dbReference>
<dbReference type="CDD" id="cd00082">
    <property type="entry name" value="HisKA"/>
    <property type="match status" value="1"/>
</dbReference>
<dbReference type="GO" id="GO:0005886">
    <property type="term" value="C:plasma membrane"/>
    <property type="evidence" value="ECO:0007669"/>
    <property type="project" value="UniProtKB-SubCell"/>
</dbReference>
<comment type="caution">
    <text evidence="5">The sequence shown here is derived from an EMBL/GenBank/DDBJ whole genome shotgun (WGS) entry which is preliminary data.</text>
</comment>
<dbReference type="EMBL" id="BOOY01000006">
    <property type="protein sequence ID" value="GIJ01811.1"/>
    <property type="molecule type" value="Genomic_DNA"/>
</dbReference>
<evidence type="ECO:0000313" key="6">
    <source>
        <dbReference type="Proteomes" id="UP000652013"/>
    </source>
</evidence>
<feature type="transmembrane region" description="Helical" evidence="4">
    <location>
        <begin position="57"/>
        <end position="79"/>
    </location>
</feature>
<keyword evidence="4" id="KW-0812">Transmembrane</keyword>
<dbReference type="InterPro" id="IPR036097">
    <property type="entry name" value="HisK_dim/P_sf"/>
</dbReference>
<evidence type="ECO:0000256" key="1">
    <source>
        <dbReference type="ARBA" id="ARBA00000085"/>
    </source>
</evidence>
<comment type="catalytic activity">
    <reaction evidence="1">
        <text>ATP + protein L-histidine = ADP + protein N-phospho-L-histidine.</text>
        <dbReference type="EC" id="2.7.13.3"/>
    </reaction>
</comment>
<evidence type="ECO:0000256" key="3">
    <source>
        <dbReference type="ARBA" id="ARBA00012438"/>
    </source>
</evidence>
<protein>
    <recommendedName>
        <fullName evidence="3">histidine kinase</fullName>
        <ecNumber evidence="3">2.7.13.3</ecNumber>
    </recommendedName>
</protein>
<dbReference type="GO" id="GO:0000155">
    <property type="term" value="F:phosphorelay sensor kinase activity"/>
    <property type="evidence" value="ECO:0007669"/>
    <property type="project" value="InterPro"/>
</dbReference>
<evidence type="ECO:0000256" key="4">
    <source>
        <dbReference type="SAM" id="Phobius"/>
    </source>
</evidence>
<evidence type="ECO:0000256" key="2">
    <source>
        <dbReference type="ARBA" id="ARBA00004236"/>
    </source>
</evidence>
<dbReference type="EC" id="2.7.13.3" evidence="3"/>
<name>A0A8J4DHF4_9ACTN</name>
<sequence length="209" mass="21869">MTRHRLPRRSLRASLTTAVAGLLVVAALLPVAGATAAAAWAYPPARDLPPDTLRRIALGAAVAAVLAVVLLTLLARLLVGRVLRPIDEIAAGAAVAAGQGAGLVDARTELSRLAAAVDDLTARAAAALGARDVAEHRLHVLAAQELREPLAAIRGYLQLVRVGVVDLRERPDLMDRLEQETNRLASALAGLDPHPHPDVLASIRETRAG</sequence>
<reference evidence="5" key="1">
    <citation type="submission" date="2021-01" db="EMBL/GenBank/DDBJ databases">
        <title>Whole genome shotgun sequence of Spirilliplanes yamanashiensis NBRC 15828.</title>
        <authorList>
            <person name="Komaki H."/>
            <person name="Tamura T."/>
        </authorList>
    </citation>
    <scope>NUCLEOTIDE SEQUENCE</scope>
    <source>
        <strain evidence="5">NBRC 15828</strain>
    </source>
</reference>
<comment type="subcellular location">
    <subcellularLocation>
        <location evidence="2">Cell membrane</location>
    </subcellularLocation>
</comment>
<keyword evidence="6" id="KW-1185">Reference proteome</keyword>